<reference evidence="2 3" key="1">
    <citation type="submission" date="2020-07" db="EMBL/GenBank/DDBJ databases">
        <authorList>
            <person name="Hilgarth M."/>
            <person name="Werum V."/>
            <person name="Vogel R.F."/>
        </authorList>
    </citation>
    <scope>NUCLEOTIDE SEQUENCE [LARGE SCALE GENOMIC DNA]</scope>
    <source>
        <strain evidence="2 3">DSM 28961</strain>
    </source>
</reference>
<dbReference type="GeneID" id="303195971"/>
<evidence type="ECO:0000313" key="2">
    <source>
        <dbReference type="EMBL" id="MBA0017547.1"/>
    </source>
</evidence>
<sequence length="304" mass="35357">MFRLPMLAKLVIVNTGYRIFKVYMRITNKTPKVINGDDTVKYIVTHKCSVARFGDGEFLWIFQERAEGDFEKNSSKLSKKLLQVLNSENDNLILCIPDVFKTLKGTKKTARVYWETFLTKRGYRVLNLLSNSKKYFDTQFTRPYIDYNYNSRNFENKFESLKKIWFNRNVLIVEGEKTRFGVASDLLDGAKSVRRIICPSKNAFERYTQILNNVRRQATLINDALVLVSLGPTATVLAFDLSEMGIQTVDIGHLDVEYNWYKMKAKEKISVPGKYVNESKVQFIEIDDGLILQKYYKQIIKVVK</sequence>
<dbReference type="Proteomes" id="UP000530186">
    <property type="component" value="Unassembled WGS sequence"/>
</dbReference>
<accession>A0A7V8SKM1</accession>
<proteinExistence type="predicted"/>
<dbReference type="InterPro" id="IPR014869">
    <property type="entry name" value="GT-D"/>
</dbReference>
<dbReference type="RefSeq" id="WP_180747609.1">
    <property type="nucleotide sequence ID" value="NZ_CBCRWQ010000030.1"/>
</dbReference>
<comment type="caution">
    <text evidence="2">The sequence shown here is derived from an EMBL/GenBank/DDBJ whole genome shotgun (WGS) entry which is preliminary data.</text>
</comment>
<evidence type="ECO:0000259" key="1">
    <source>
        <dbReference type="Pfam" id="PF08759"/>
    </source>
</evidence>
<feature type="domain" description="Glycosyltransferase GT-D fold" evidence="1">
    <location>
        <begin position="50"/>
        <end position="278"/>
    </location>
</feature>
<evidence type="ECO:0000313" key="3">
    <source>
        <dbReference type="Proteomes" id="UP000530186"/>
    </source>
</evidence>
<keyword evidence="3" id="KW-1185">Reference proteome</keyword>
<name>A0A7V8SKM1_9LACT</name>
<dbReference type="AlphaFoldDB" id="A0A7V8SKM1"/>
<dbReference type="EMBL" id="JACBNY010000033">
    <property type="protein sequence ID" value="MBA0017547.1"/>
    <property type="molecule type" value="Genomic_DNA"/>
</dbReference>
<gene>
    <name evidence="2" type="ORF">HZR21_10635</name>
</gene>
<organism evidence="2 3">
    <name type="scientific">Pseudolactococcus laudensis</name>
    <dbReference type="NCBI Taxonomy" id="1494461"/>
    <lineage>
        <taxon>Bacteria</taxon>
        <taxon>Bacillati</taxon>
        <taxon>Bacillota</taxon>
        <taxon>Bacilli</taxon>
        <taxon>Lactobacillales</taxon>
        <taxon>Streptococcaceae</taxon>
        <taxon>Pseudolactococcus</taxon>
    </lineage>
</organism>
<dbReference type="Pfam" id="PF08759">
    <property type="entry name" value="GT-D"/>
    <property type="match status" value="1"/>
</dbReference>
<protein>
    <submittedName>
        <fullName evidence="2">DUF1792 domain-containing protein</fullName>
    </submittedName>
</protein>